<dbReference type="AlphaFoldDB" id="A0A089QIJ0"/>
<accession>A0A089QIJ0</accession>
<dbReference type="EMBL" id="CP007648">
    <property type="protein sequence ID" value="AIR11648.1"/>
    <property type="molecule type" value="Genomic_DNA"/>
</dbReference>
<proteinExistence type="predicted"/>
<dbReference type="KEGG" id="lsj:LSJ_3028"/>
<name>A0A089QIJ0_9LACO</name>
<geneLocation type="plasmid" evidence="2 3">
    <name>pMP1046B</name>
</geneLocation>
<sequence>MGKFEYKDLEHMKEVVRNEIIRLGIQDDPKVQSYNDGYIRGKAPSPSFIFSKSKMTWIEFIEEIGFKSISRKESSETGKRNLGKKYAKVGKQAWKSDSFRKRIMDEAVTAMHEGGYGMQTELSKYFKNDIGIGFGTFLNHDFTYGDFIHAYVEKYGELPHGVRSTWKYATDKELINGMENLFKKYECTSFWDYIRKNHDSLAPDSKLLMRRLGKKNVYVLANGFAERYGEFGKAKSINRNKGIGKRWA</sequence>
<organism evidence="2 3">
    <name type="scientific">Ligilactobacillus salivarius</name>
    <dbReference type="NCBI Taxonomy" id="1624"/>
    <lineage>
        <taxon>Bacteria</taxon>
        <taxon>Bacillati</taxon>
        <taxon>Bacillota</taxon>
        <taxon>Bacilli</taxon>
        <taxon>Lactobacillales</taxon>
        <taxon>Lactobacillaceae</taxon>
        <taxon>Ligilactobacillus</taxon>
    </lineage>
</organism>
<dbReference type="PROSITE" id="PS50206">
    <property type="entry name" value="RHODANESE_3"/>
    <property type="match status" value="1"/>
</dbReference>
<reference evidence="2 3" key="1">
    <citation type="journal article" date="2014" name="BMC Genomics">
        <title>Unusual genome complexity in Lactobacillus salivarius JCM1046.</title>
        <authorList>
            <person name="Raftis E.J."/>
            <person name="Forde B.M."/>
            <person name="Claesson M.J."/>
            <person name="O'Toole P.W."/>
        </authorList>
    </citation>
    <scope>NUCLEOTIDE SEQUENCE [LARGE SCALE GENOMIC DNA]</scope>
    <source>
        <strain evidence="2 3">JCM1046</strain>
        <plasmid evidence="2 3">pMP1046B</plasmid>
    </source>
</reference>
<evidence type="ECO:0000259" key="1">
    <source>
        <dbReference type="PROSITE" id="PS50206"/>
    </source>
</evidence>
<evidence type="ECO:0000313" key="3">
    <source>
        <dbReference type="Proteomes" id="UP000029488"/>
    </source>
</evidence>
<feature type="domain" description="Rhodanese" evidence="1">
    <location>
        <begin position="207"/>
        <end position="236"/>
    </location>
</feature>
<dbReference type="InterPro" id="IPR001763">
    <property type="entry name" value="Rhodanese-like_dom"/>
</dbReference>
<protein>
    <recommendedName>
        <fullName evidence="1">Rhodanese domain-containing protein</fullName>
    </recommendedName>
</protein>
<keyword evidence="2" id="KW-0614">Plasmid</keyword>
<evidence type="ECO:0000313" key="2">
    <source>
        <dbReference type="EMBL" id="AIR11648.1"/>
    </source>
</evidence>
<gene>
    <name evidence="2" type="ORF">LSJ_3028</name>
</gene>
<dbReference type="Proteomes" id="UP000029488">
    <property type="component" value="Plasmid pMP1046B"/>
</dbReference>
<dbReference type="RefSeq" id="WP_044005793.1">
    <property type="nucleotide sequence ID" value="NZ_CP007648.1"/>
</dbReference>